<dbReference type="EMBL" id="JBFKZN010000037">
    <property type="protein sequence ID" value="MEW5292021.1"/>
    <property type="molecule type" value="Genomic_DNA"/>
</dbReference>
<protein>
    <submittedName>
        <fullName evidence="3">Hemagglutinin repeat-containing protein</fullName>
    </submittedName>
</protein>
<name>A0ABV3N859_9GAMM</name>
<feature type="non-terminal residue" evidence="3">
    <location>
        <position position="1"/>
    </location>
</feature>
<feature type="compositionally biased region" description="Low complexity" evidence="2">
    <location>
        <begin position="1"/>
        <end position="17"/>
    </location>
</feature>
<evidence type="ECO:0000313" key="4">
    <source>
        <dbReference type="Proteomes" id="UP001554567"/>
    </source>
</evidence>
<feature type="compositionally biased region" description="Polar residues" evidence="2">
    <location>
        <begin position="172"/>
        <end position="185"/>
    </location>
</feature>
<keyword evidence="1" id="KW-0800">Toxin</keyword>
<feature type="compositionally biased region" description="Basic residues" evidence="2">
    <location>
        <begin position="158"/>
        <end position="167"/>
    </location>
</feature>
<dbReference type="Proteomes" id="UP001554567">
    <property type="component" value="Unassembled WGS sequence"/>
</dbReference>
<reference evidence="3 4" key="1">
    <citation type="submission" date="2024-07" db="EMBL/GenBank/DDBJ databases">
        <authorList>
            <person name="Dulla G.F.J."/>
            <person name="Delorm J.G."/>
        </authorList>
    </citation>
    <scope>NUCLEOTIDE SEQUENCE [LARGE SCALE GENOMIC DNA]</scope>
    <source>
        <strain evidence="3 4">JGD 233</strain>
    </source>
</reference>
<proteinExistence type="predicted"/>
<comment type="caution">
    <text evidence="3">The sequence shown here is derived from an EMBL/GenBank/DDBJ whole genome shotgun (WGS) entry which is preliminary data.</text>
</comment>
<feature type="non-terminal residue" evidence="3">
    <location>
        <position position="185"/>
    </location>
</feature>
<dbReference type="Pfam" id="PF13332">
    <property type="entry name" value="Fil_haemagg_2"/>
    <property type="match status" value="1"/>
</dbReference>
<evidence type="ECO:0000313" key="3">
    <source>
        <dbReference type="EMBL" id="MEW5292021.1"/>
    </source>
</evidence>
<organism evidence="3 4">
    <name type="scientific">Erwinia papayae</name>
    <dbReference type="NCBI Taxonomy" id="206499"/>
    <lineage>
        <taxon>Bacteria</taxon>
        <taxon>Pseudomonadati</taxon>
        <taxon>Pseudomonadota</taxon>
        <taxon>Gammaproteobacteria</taxon>
        <taxon>Enterobacterales</taxon>
        <taxon>Erwiniaceae</taxon>
        <taxon>Erwinia</taxon>
    </lineage>
</organism>
<feature type="region of interest" description="Disordered" evidence="2">
    <location>
        <begin position="157"/>
        <end position="185"/>
    </location>
</feature>
<keyword evidence="4" id="KW-1185">Reference proteome</keyword>
<feature type="region of interest" description="Disordered" evidence="2">
    <location>
        <begin position="1"/>
        <end position="36"/>
    </location>
</feature>
<gene>
    <name evidence="3" type="ORF">ABW286_23075</name>
</gene>
<accession>A0ABV3N859</accession>
<evidence type="ECO:0000256" key="1">
    <source>
        <dbReference type="ARBA" id="ARBA00022656"/>
    </source>
</evidence>
<sequence>AALAAGNDLNLNSAGNAQNSAQGNKESHAGGLDRTSVSSGGNLTLAAGQDISSQAAALAAGGDAGLSAGRDIRLEAAATGSGYSEKGSKKTVISETVRQQGTEMASGGNTTLVAGRDITAHAADVTAKQDIALQAGRDVNLNTATESDYLYREETKTKKGLLSKKTTHTIQEDSATQEKGTLLSG</sequence>
<dbReference type="RefSeq" id="WP_367168831.1">
    <property type="nucleotide sequence ID" value="NZ_JBFKZN010000037.1"/>
</dbReference>
<evidence type="ECO:0000256" key="2">
    <source>
        <dbReference type="SAM" id="MobiDB-lite"/>
    </source>
</evidence>
<dbReference type="InterPro" id="IPR025157">
    <property type="entry name" value="Hemagglutinin_rpt"/>
</dbReference>